<dbReference type="EMBL" id="ML143520">
    <property type="protein sequence ID" value="TBU22955.1"/>
    <property type="molecule type" value="Genomic_DNA"/>
</dbReference>
<evidence type="ECO:0000313" key="2">
    <source>
        <dbReference type="EMBL" id="TBU22955.1"/>
    </source>
</evidence>
<name>A0A4Q9M7I7_9APHY</name>
<dbReference type="AlphaFoldDB" id="A0A4Q9M7I7"/>
<organism evidence="2">
    <name type="scientific">Dichomitus squalens</name>
    <dbReference type="NCBI Taxonomy" id="114155"/>
    <lineage>
        <taxon>Eukaryota</taxon>
        <taxon>Fungi</taxon>
        <taxon>Dikarya</taxon>
        <taxon>Basidiomycota</taxon>
        <taxon>Agaricomycotina</taxon>
        <taxon>Agaricomycetes</taxon>
        <taxon>Polyporales</taxon>
        <taxon>Polyporaceae</taxon>
        <taxon>Dichomitus</taxon>
    </lineage>
</organism>
<evidence type="ECO:0000256" key="1">
    <source>
        <dbReference type="SAM" id="MobiDB-lite"/>
    </source>
</evidence>
<reference evidence="2" key="1">
    <citation type="submission" date="2019-01" db="EMBL/GenBank/DDBJ databases">
        <title>Draft genome sequences of three monokaryotic isolates of the white-rot basidiomycete fungus Dichomitus squalens.</title>
        <authorList>
            <consortium name="DOE Joint Genome Institute"/>
            <person name="Lopez S.C."/>
            <person name="Andreopoulos B."/>
            <person name="Pangilinan J."/>
            <person name="Lipzen A."/>
            <person name="Riley R."/>
            <person name="Ahrendt S."/>
            <person name="Ng V."/>
            <person name="Barry K."/>
            <person name="Daum C."/>
            <person name="Grigoriev I.V."/>
            <person name="Hilden K.S."/>
            <person name="Makela M.R."/>
            <person name="de Vries R.P."/>
        </authorList>
    </citation>
    <scope>NUCLEOTIDE SEQUENCE [LARGE SCALE GENOMIC DNA]</scope>
    <source>
        <strain evidence="2">OM18370.1</strain>
    </source>
</reference>
<accession>A0A4Q9M7I7</accession>
<feature type="region of interest" description="Disordered" evidence="1">
    <location>
        <begin position="1"/>
        <end position="30"/>
    </location>
</feature>
<proteinExistence type="predicted"/>
<dbReference type="Proteomes" id="UP000292957">
    <property type="component" value="Unassembled WGS sequence"/>
</dbReference>
<protein>
    <submittedName>
        <fullName evidence="2">Uncharacterized protein</fullName>
    </submittedName>
</protein>
<sequence>MKVHTDLPRQSNSRRCSPACGAASDPTPQQMPRHLIAIEVPPPQIGRSCLSPTSRGSPGGKCMAVHYNTGYEIR</sequence>
<gene>
    <name evidence="2" type="ORF">BD311DRAFT_781998</name>
</gene>